<dbReference type="Proteomes" id="UP000494365">
    <property type="component" value="Unassembled WGS sequence"/>
</dbReference>
<sequence length="120" mass="13068">MTPIRTAAEYEQALTIVNAILDMIGDDEDHPLAGALDLIANQVEAWEAVHVKLDAELYNYDTCGRDDVWLENGVISRKTAYGPANSIIDADGLQALIDRAGPGRLVFCHTDAGWVSTPTR</sequence>
<name>A0A6S7BQE6_9BURK</name>
<dbReference type="EMBL" id="CADIKK010000082">
    <property type="protein sequence ID" value="CAB3809770.1"/>
    <property type="molecule type" value="Genomic_DNA"/>
</dbReference>
<proteinExistence type="predicted"/>
<organism evidence="1 2">
    <name type="scientific">Paraburkholderia ultramafica</name>
    <dbReference type="NCBI Taxonomy" id="1544867"/>
    <lineage>
        <taxon>Bacteria</taxon>
        <taxon>Pseudomonadati</taxon>
        <taxon>Pseudomonadota</taxon>
        <taxon>Betaproteobacteria</taxon>
        <taxon>Burkholderiales</taxon>
        <taxon>Burkholderiaceae</taxon>
        <taxon>Paraburkholderia</taxon>
    </lineage>
</organism>
<dbReference type="RefSeq" id="WP_175153934.1">
    <property type="nucleotide sequence ID" value="NZ_CADIKK010000082.1"/>
</dbReference>
<gene>
    <name evidence="1" type="ORF">LMG28614_07122</name>
</gene>
<evidence type="ECO:0000313" key="2">
    <source>
        <dbReference type="Proteomes" id="UP000494365"/>
    </source>
</evidence>
<dbReference type="AlphaFoldDB" id="A0A6S7BQE6"/>
<protein>
    <submittedName>
        <fullName evidence="1">Uncharacterized protein</fullName>
    </submittedName>
</protein>
<reference evidence="1 2" key="1">
    <citation type="submission" date="2020-04" db="EMBL/GenBank/DDBJ databases">
        <authorList>
            <person name="De Canck E."/>
        </authorList>
    </citation>
    <scope>NUCLEOTIDE SEQUENCE [LARGE SCALE GENOMIC DNA]</scope>
    <source>
        <strain evidence="1 2">LMG 28614</strain>
    </source>
</reference>
<evidence type="ECO:0000313" key="1">
    <source>
        <dbReference type="EMBL" id="CAB3809770.1"/>
    </source>
</evidence>
<keyword evidence="2" id="KW-1185">Reference proteome</keyword>
<accession>A0A6S7BQE6</accession>